<evidence type="ECO:0000259" key="3">
    <source>
        <dbReference type="Pfam" id="PF14219"/>
    </source>
</evidence>
<dbReference type="Proteomes" id="UP000076512">
    <property type="component" value="Unassembled WGS sequence"/>
</dbReference>
<feature type="compositionally biased region" description="Basic and acidic residues" evidence="1">
    <location>
        <begin position="321"/>
        <end position="351"/>
    </location>
</feature>
<dbReference type="RefSeq" id="WP_067579654.1">
    <property type="nucleotide sequence ID" value="NZ_JABMCZ010000002.1"/>
</dbReference>
<evidence type="ECO:0000313" key="5">
    <source>
        <dbReference type="Proteomes" id="UP000076512"/>
    </source>
</evidence>
<evidence type="ECO:0000313" key="4">
    <source>
        <dbReference type="EMBL" id="KZM68236.1"/>
    </source>
</evidence>
<organism evidence="4 5">
    <name type="scientific">Nocardia terpenica</name>
    <dbReference type="NCBI Taxonomy" id="455432"/>
    <lineage>
        <taxon>Bacteria</taxon>
        <taxon>Bacillati</taxon>
        <taxon>Actinomycetota</taxon>
        <taxon>Actinomycetes</taxon>
        <taxon>Mycobacteriales</taxon>
        <taxon>Nocardiaceae</taxon>
        <taxon>Nocardia</taxon>
    </lineage>
</organism>
<evidence type="ECO:0000256" key="1">
    <source>
        <dbReference type="SAM" id="MobiDB-lite"/>
    </source>
</evidence>
<keyword evidence="2" id="KW-1133">Transmembrane helix</keyword>
<dbReference type="EMBL" id="LWGR01000021">
    <property type="protein sequence ID" value="KZM68236.1"/>
    <property type="molecule type" value="Genomic_DNA"/>
</dbReference>
<dbReference type="STRING" id="455432.AWN90_10000"/>
<keyword evidence="5" id="KW-1185">Reference proteome</keyword>
<name>A0A164H690_9NOCA</name>
<feature type="transmembrane region" description="Helical" evidence="2">
    <location>
        <begin position="261"/>
        <end position="283"/>
    </location>
</feature>
<accession>A0A164H690</accession>
<protein>
    <recommendedName>
        <fullName evidence="3">DUF4328 domain-containing protein</fullName>
    </recommendedName>
</protein>
<feature type="transmembrane region" description="Helical" evidence="2">
    <location>
        <begin position="230"/>
        <end position="249"/>
    </location>
</feature>
<reference evidence="4 5" key="1">
    <citation type="submission" date="2016-04" db="EMBL/GenBank/DDBJ databases">
        <authorList>
            <person name="Evans L.H."/>
            <person name="Alamgir A."/>
            <person name="Owens N."/>
            <person name="Weber N.D."/>
            <person name="Virtaneva K."/>
            <person name="Barbian K."/>
            <person name="Babar A."/>
            <person name="Rosenke K."/>
        </authorList>
    </citation>
    <scope>NUCLEOTIDE SEQUENCE [LARGE SCALE GENOMIC DNA]</scope>
    <source>
        <strain evidence="4 5">IFM 0406</strain>
    </source>
</reference>
<feature type="transmembrane region" description="Helical" evidence="2">
    <location>
        <begin position="149"/>
        <end position="171"/>
    </location>
</feature>
<gene>
    <name evidence="4" type="ORF">AWN90_10000</name>
</gene>
<dbReference type="InterPro" id="IPR025565">
    <property type="entry name" value="DUF4328"/>
</dbReference>
<dbReference type="AlphaFoldDB" id="A0A164H690"/>
<feature type="transmembrane region" description="Helical" evidence="2">
    <location>
        <begin position="191"/>
        <end position="210"/>
    </location>
</feature>
<comment type="caution">
    <text evidence="4">The sequence shown here is derived from an EMBL/GenBank/DDBJ whole genome shotgun (WGS) entry which is preliminary data.</text>
</comment>
<feature type="region of interest" description="Disordered" evidence="1">
    <location>
        <begin position="319"/>
        <end position="351"/>
    </location>
</feature>
<dbReference type="Pfam" id="PF14219">
    <property type="entry name" value="DUF4328"/>
    <property type="match status" value="1"/>
</dbReference>
<feature type="domain" description="DUF4328" evidence="3">
    <location>
        <begin position="134"/>
        <end position="287"/>
    </location>
</feature>
<proteinExistence type="predicted"/>
<keyword evidence="2" id="KW-0812">Transmembrane</keyword>
<evidence type="ECO:0000256" key="2">
    <source>
        <dbReference type="SAM" id="Phobius"/>
    </source>
</evidence>
<feature type="transmembrane region" description="Helical" evidence="2">
    <location>
        <begin position="105"/>
        <end position="129"/>
    </location>
</feature>
<keyword evidence="2" id="KW-0472">Membrane</keyword>
<sequence length="351" mass="38319">MSTVVQPCARCGARWAVQGRPLHWCPRCRGVLLSPAAVDAPAERRNYRWVARSPDHRARAARAARAATAAATPRYREIPRWGLRDLPPQPAPVARQRFSSLTERVAGLLTATAAVFAVAAVAELGRYLILMYNRTRLVDPTLLFVSDFTVYFAAGLALALALLSAIALAGWLIRARAAAYQAAGRHEPRSITALLCGCLIPGVNLLWPGVFLTELVRARGGDPRMLRAVRIWWCAWILDGVLVVAALCWRAADSLQVRADGVLFAVYTDLAAAAVAVLSLWVMRQCEGLDLRGRLRAPKRWVAAAGPIVPVIEPVHPVPETAERARDSVVGKDEGTPHESDVRQQEEVMAQ</sequence>